<reference evidence="9 10" key="1">
    <citation type="submission" date="2020-08" db="EMBL/GenBank/DDBJ databases">
        <authorList>
            <person name="Newling K."/>
            <person name="Davey J."/>
            <person name="Forrester S."/>
        </authorList>
    </citation>
    <scope>NUCLEOTIDE SEQUENCE [LARGE SCALE GENOMIC DNA]</scope>
    <source>
        <strain evidence="10">Crithidia deanei Carvalho (ATCC PRA-265)</strain>
    </source>
</reference>
<dbReference type="EC" id="2.3.1.225" evidence="7"/>
<organism evidence="9 10">
    <name type="scientific">Angomonas deanei</name>
    <dbReference type="NCBI Taxonomy" id="59799"/>
    <lineage>
        <taxon>Eukaryota</taxon>
        <taxon>Discoba</taxon>
        <taxon>Euglenozoa</taxon>
        <taxon>Kinetoplastea</taxon>
        <taxon>Metakinetoplastina</taxon>
        <taxon>Trypanosomatida</taxon>
        <taxon>Trypanosomatidae</taxon>
        <taxon>Strigomonadinae</taxon>
        <taxon>Angomonas</taxon>
    </lineage>
</organism>
<dbReference type="GO" id="GO:0016020">
    <property type="term" value="C:membrane"/>
    <property type="evidence" value="ECO:0007669"/>
    <property type="project" value="UniProtKB-SubCell"/>
</dbReference>
<dbReference type="VEuPathDB" id="TriTrypDB:ADEAN_000268800"/>
<evidence type="ECO:0000256" key="7">
    <source>
        <dbReference type="RuleBase" id="RU079119"/>
    </source>
</evidence>
<proteinExistence type="inferred from homology"/>
<feature type="transmembrane region" description="Helical" evidence="7">
    <location>
        <begin position="239"/>
        <end position="260"/>
    </location>
</feature>
<dbReference type="AlphaFoldDB" id="A0A7G2C8Z0"/>
<gene>
    <name evidence="9" type="ORF">ADEAN_000268800</name>
</gene>
<feature type="domain" description="Palmitoyltransferase DHHC" evidence="8">
    <location>
        <begin position="132"/>
        <end position="275"/>
    </location>
</feature>
<feature type="transmembrane region" description="Helical" evidence="7">
    <location>
        <begin position="53"/>
        <end position="77"/>
    </location>
</feature>
<dbReference type="Pfam" id="PF01529">
    <property type="entry name" value="DHHC"/>
    <property type="match status" value="1"/>
</dbReference>
<protein>
    <recommendedName>
        <fullName evidence="7">Palmitoyltransferase</fullName>
        <ecNumber evidence="7">2.3.1.225</ecNumber>
    </recommendedName>
</protein>
<keyword evidence="3 7" id="KW-0812">Transmembrane</keyword>
<dbReference type="Proteomes" id="UP000515908">
    <property type="component" value="Chromosome 04"/>
</dbReference>
<keyword evidence="4 7" id="KW-1133">Transmembrane helix</keyword>
<dbReference type="GO" id="GO:0019706">
    <property type="term" value="F:protein-cysteine S-palmitoyltransferase activity"/>
    <property type="evidence" value="ECO:0007669"/>
    <property type="project" value="UniProtKB-EC"/>
</dbReference>
<keyword evidence="2 7" id="KW-0808">Transferase</keyword>
<accession>A0A7G2C8Z0</accession>
<comment type="domain">
    <text evidence="7">The DHHC domain is required for palmitoyltransferase activity.</text>
</comment>
<dbReference type="PANTHER" id="PTHR12246">
    <property type="entry name" value="PALMITOYLTRANSFERASE ZDHHC16"/>
    <property type="match status" value="1"/>
</dbReference>
<dbReference type="PROSITE" id="PS50216">
    <property type="entry name" value="DHHC"/>
    <property type="match status" value="1"/>
</dbReference>
<dbReference type="EMBL" id="LR877148">
    <property type="protein sequence ID" value="CAD2215233.1"/>
    <property type="molecule type" value="Genomic_DNA"/>
</dbReference>
<evidence type="ECO:0000256" key="3">
    <source>
        <dbReference type="ARBA" id="ARBA00022692"/>
    </source>
</evidence>
<dbReference type="InterPro" id="IPR039859">
    <property type="entry name" value="PFA4/ZDH16/20/ERF2-like"/>
</dbReference>
<evidence type="ECO:0000259" key="8">
    <source>
        <dbReference type="Pfam" id="PF01529"/>
    </source>
</evidence>
<sequence>MLKYVSCKMSFFTASTLLGYIAIPLAVSLVVFCAFVTSRDVIPVITVPGTFHFYFLNFLVLFFSFNMLFNFICASTFSKRLGTGMTKGVGGWRGCLNPTTVASPETLAELERIASEGLQYNATQRRMRLLEDPKRFCLVCLRLKAPREYHCKVCGVCVCKMDHHCPFVNNCIDVENNRYFFLFIVWLGIGTFLDFTIPGYAYLTQRRYEQRVEALLYSRRGPQSVRAPYGAKGAQLTTFPVFLALVFTGTIFVCMLLFLYTGGRAMLTNTTLIEHAVVEDKIEYVYQSTQYAYRSPYDLGPWRNVIEMFRTPGDPVVSYLLQEERATPLRLQSFAQYCRLVWCRVLTVGWVALPPTLRPADHDGMHYPTFDSEIRGESEEMRLVVS</sequence>
<feature type="transmembrane region" description="Helical" evidence="7">
    <location>
        <begin position="179"/>
        <end position="203"/>
    </location>
</feature>
<evidence type="ECO:0000256" key="2">
    <source>
        <dbReference type="ARBA" id="ARBA00022679"/>
    </source>
</evidence>
<dbReference type="InterPro" id="IPR001594">
    <property type="entry name" value="Palmitoyltrfase_DHHC"/>
</dbReference>
<comment type="subcellular location">
    <subcellularLocation>
        <location evidence="1">Membrane</location>
        <topology evidence="1">Multi-pass membrane protein</topology>
    </subcellularLocation>
</comment>
<keyword evidence="5 7" id="KW-0472">Membrane</keyword>
<keyword evidence="10" id="KW-1185">Reference proteome</keyword>
<comment type="catalytic activity">
    <reaction evidence="7">
        <text>L-cysteinyl-[protein] + hexadecanoyl-CoA = S-hexadecanoyl-L-cysteinyl-[protein] + CoA</text>
        <dbReference type="Rhea" id="RHEA:36683"/>
        <dbReference type="Rhea" id="RHEA-COMP:10131"/>
        <dbReference type="Rhea" id="RHEA-COMP:11032"/>
        <dbReference type="ChEBI" id="CHEBI:29950"/>
        <dbReference type="ChEBI" id="CHEBI:57287"/>
        <dbReference type="ChEBI" id="CHEBI:57379"/>
        <dbReference type="ChEBI" id="CHEBI:74151"/>
        <dbReference type="EC" id="2.3.1.225"/>
    </reaction>
</comment>
<evidence type="ECO:0000256" key="4">
    <source>
        <dbReference type="ARBA" id="ARBA00022989"/>
    </source>
</evidence>
<evidence type="ECO:0000256" key="6">
    <source>
        <dbReference type="ARBA" id="ARBA00023315"/>
    </source>
</evidence>
<keyword evidence="6 7" id="KW-0012">Acyltransferase</keyword>
<evidence type="ECO:0000313" key="9">
    <source>
        <dbReference type="EMBL" id="CAD2215233.1"/>
    </source>
</evidence>
<feature type="transmembrane region" description="Helical" evidence="7">
    <location>
        <begin position="12"/>
        <end position="37"/>
    </location>
</feature>
<evidence type="ECO:0000313" key="10">
    <source>
        <dbReference type="Proteomes" id="UP000515908"/>
    </source>
</evidence>
<comment type="similarity">
    <text evidence="7">Belongs to the DHHC palmitoyltransferase family.</text>
</comment>
<name>A0A7G2C8Z0_9TRYP</name>
<evidence type="ECO:0000256" key="1">
    <source>
        <dbReference type="ARBA" id="ARBA00004141"/>
    </source>
</evidence>
<evidence type="ECO:0000256" key="5">
    <source>
        <dbReference type="ARBA" id="ARBA00023136"/>
    </source>
</evidence>